<sequence length="129" mass="14536">MKRTWVEQSIYADDVIVNVGPYRGPGQKSLPSLSGCHSLMCNASPSVSEHGLRLRDVDKCACIYLDDYQSREMKQKSDMSPIKTTYKLKKNSLVKYSNCTRILRPETVRFGLEIPECEIGTLFSAQVSP</sequence>
<dbReference type="HOGENOM" id="CLU_1950265_0_0_1"/>
<accession>L8WRA8</accession>
<evidence type="ECO:0000313" key="1">
    <source>
        <dbReference type="EMBL" id="ELU38899.1"/>
    </source>
</evidence>
<dbReference type="Proteomes" id="UP000011668">
    <property type="component" value="Unassembled WGS sequence"/>
</dbReference>
<proteinExistence type="predicted"/>
<reference evidence="1 2" key="1">
    <citation type="journal article" date="2013" name="Nat. Commun.">
        <title>The evolution and pathogenic mechanisms of the rice sheath blight pathogen.</title>
        <authorList>
            <person name="Zheng A."/>
            <person name="Lin R."/>
            <person name="Xu L."/>
            <person name="Qin P."/>
            <person name="Tang C."/>
            <person name="Ai P."/>
            <person name="Zhang D."/>
            <person name="Liu Y."/>
            <person name="Sun Z."/>
            <person name="Feng H."/>
            <person name="Wang Y."/>
            <person name="Chen Y."/>
            <person name="Liang X."/>
            <person name="Fu R."/>
            <person name="Li Q."/>
            <person name="Zhang J."/>
            <person name="Yu X."/>
            <person name="Xie Z."/>
            <person name="Ding L."/>
            <person name="Guan P."/>
            <person name="Tang J."/>
            <person name="Liang Y."/>
            <person name="Wang S."/>
            <person name="Deng Q."/>
            <person name="Li S."/>
            <person name="Zhu J."/>
            <person name="Wang L."/>
            <person name="Liu H."/>
            <person name="Li P."/>
        </authorList>
    </citation>
    <scope>NUCLEOTIDE SEQUENCE [LARGE SCALE GENOMIC DNA]</scope>
    <source>
        <strain evidence="2">AG-1 IA</strain>
    </source>
</reference>
<protein>
    <submittedName>
        <fullName evidence="1">Uncharacterized protein</fullName>
    </submittedName>
</protein>
<keyword evidence="2" id="KW-1185">Reference proteome</keyword>
<organism evidence="1 2">
    <name type="scientific">Thanatephorus cucumeris (strain AG1-IA)</name>
    <name type="common">Rice sheath blight fungus</name>
    <name type="synonym">Rhizoctonia solani</name>
    <dbReference type="NCBI Taxonomy" id="983506"/>
    <lineage>
        <taxon>Eukaryota</taxon>
        <taxon>Fungi</taxon>
        <taxon>Dikarya</taxon>
        <taxon>Basidiomycota</taxon>
        <taxon>Agaricomycotina</taxon>
        <taxon>Agaricomycetes</taxon>
        <taxon>Cantharellales</taxon>
        <taxon>Ceratobasidiaceae</taxon>
        <taxon>Rhizoctonia</taxon>
        <taxon>Rhizoctonia solani AG-1</taxon>
    </lineage>
</organism>
<dbReference type="AlphaFoldDB" id="L8WRA8"/>
<evidence type="ECO:0000313" key="2">
    <source>
        <dbReference type="Proteomes" id="UP000011668"/>
    </source>
</evidence>
<dbReference type="EMBL" id="AFRT01001998">
    <property type="protein sequence ID" value="ELU38899.1"/>
    <property type="molecule type" value="Genomic_DNA"/>
</dbReference>
<name>L8WRA8_THACA</name>
<gene>
    <name evidence="1" type="ORF">AG1IA_07071</name>
</gene>
<comment type="caution">
    <text evidence="1">The sequence shown here is derived from an EMBL/GenBank/DDBJ whole genome shotgun (WGS) entry which is preliminary data.</text>
</comment>